<accession>A0A811KD96</accession>
<protein>
    <submittedName>
        <fullName evidence="7">(pine wood nematode) hypothetical protein</fullName>
    </submittedName>
</protein>
<evidence type="ECO:0000256" key="3">
    <source>
        <dbReference type="ARBA" id="ARBA00022989"/>
    </source>
</evidence>
<keyword evidence="8" id="KW-1185">Reference proteome</keyword>
<feature type="transmembrane region" description="Helical" evidence="5">
    <location>
        <begin position="100"/>
        <end position="122"/>
    </location>
</feature>
<dbReference type="InterPro" id="IPR000276">
    <property type="entry name" value="GPCR_Rhodpsn"/>
</dbReference>
<comment type="subcellular location">
    <subcellularLocation>
        <location evidence="1">Membrane</location>
    </subcellularLocation>
</comment>
<dbReference type="AlphaFoldDB" id="A0A811KD96"/>
<dbReference type="EMBL" id="CAJFCV020000002">
    <property type="protein sequence ID" value="CAG9094230.1"/>
    <property type="molecule type" value="Genomic_DNA"/>
</dbReference>
<evidence type="ECO:0000256" key="2">
    <source>
        <dbReference type="ARBA" id="ARBA00022692"/>
    </source>
</evidence>
<dbReference type="Proteomes" id="UP000582659">
    <property type="component" value="Unassembled WGS sequence"/>
</dbReference>
<keyword evidence="3 5" id="KW-1133">Transmembrane helix</keyword>
<dbReference type="GO" id="GO:0016020">
    <property type="term" value="C:membrane"/>
    <property type="evidence" value="ECO:0007669"/>
    <property type="project" value="UniProtKB-SubCell"/>
</dbReference>
<keyword evidence="4 5" id="KW-0472">Membrane</keyword>
<dbReference type="EMBL" id="CAJFDI010000002">
    <property type="protein sequence ID" value="CAD5214142.1"/>
    <property type="molecule type" value="Genomic_DNA"/>
</dbReference>
<evidence type="ECO:0000313" key="7">
    <source>
        <dbReference type="EMBL" id="CAD5214142.1"/>
    </source>
</evidence>
<organism evidence="7 8">
    <name type="scientific">Bursaphelenchus xylophilus</name>
    <name type="common">Pinewood nematode worm</name>
    <name type="synonym">Aphelenchoides xylophilus</name>
    <dbReference type="NCBI Taxonomy" id="6326"/>
    <lineage>
        <taxon>Eukaryota</taxon>
        <taxon>Metazoa</taxon>
        <taxon>Ecdysozoa</taxon>
        <taxon>Nematoda</taxon>
        <taxon>Chromadorea</taxon>
        <taxon>Rhabditida</taxon>
        <taxon>Tylenchina</taxon>
        <taxon>Tylenchomorpha</taxon>
        <taxon>Aphelenchoidea</taxon>
        <taxon>Aphelenchoididae</taxon>
        <taxon>Bursaphelenchus</taxon>
    </lineage>
</organism>
<gene>
    <name evidence="7" type="ORF">BXYJ_LOCUS3382</name>
</gene>
<feature type="transmembrane region" description="Helical" evidence="5">
    <location>
        <begin position="183"/>
        <end position="207"/>
    </location>
</feature>
<dbReference type="SMART" id="SM01381">
    <property type="entry name" value="7TM_GPCR_Srsx"/>
    <property type="match status" value="1"/>
</dbReference>
<evidence type="ECO:0000256" key="1">
    <source>
        <dbReference type="ARBA" id="ARBA00004370"/>
    </source>
</evidence>
<dbReference type="SUPFAM" id="SSF81321">
    <property type="entry name" value="Family A G protein-coupled receptor-like"/>
    <property type="match status" value="1"/>
</dbReference>
<evidence type="ECO:0000259" key="6">
    <source>
        <dbReference type="PROSITE" id="PS50262"/>
    </source>
</evidence>
<dbReference type="GO" id="GO:0004930">
    <property type="term" value="F:G protein-coupled receptor activity"/>
    <property type="evidence" value="ECO:0007669"/>
    <property type="project" value="InterPro"/>
</dbReference>
<dbReference type="InterPro" id="IPR047130">
    <property type="entry name" value="7TM_GPCR_Srsx_nematod"/>
</dbReference>
<proteinExistence type="predicted"/>
<feature type="transmembrane region" description="Helical" evidence="5">
    <location>
        <begin position="25"/>
        <end position="49"/>
    </location>
</feature>
<keyword evidence="2 5" id="KW-0812">Transmembrane</keyword>
<evidence type="ECO:0000313" key="8">
    <source>
        <dbReference type="Proteomes" id="UP000659654"/>
    </source>
</evidence>
<dbReference type="PROSITE" id="PS50262">
    <property type="entry name" value="G_PROTEIN_RECEP_F1_2"/>
    <property type="match status" value="1"/>
</dbReference>
<comment type="caution">
    <text evidence="7">The sequence shown here is derived from an EMBL/GenBank/DDBJ whole genome shotgun (WGS) entry which is preliminary data.</text>
</comment>
<feature type="transmembrane region" description="Helical" evidence="5">
    <location>
        <begin position="152"/>
        <end position="171"/>
    </location>
</feature>
<dbReference type="OrthoDB" id="5820127at2759"/>
<dbReference type="PANTHER" id="PTHR23360:SF5">
    <property type="entry name" value="G-PROTEIN COUPLED RECEPTORS FAMILY 1 PROFILE DOMAIN-CONTAINING PROTEIN"/>
    <property type="match status" value="1"/>
</dbReference>
<dbReference type="InterPro" id="IPR017452">
    <property type="entry name" value="GPCR_Rhodpsn_7TM"/>
</dbReference>
<dbReference type="Pfam" id="PF10320">
    <property type="entry name" value="7TM_GPCR_Srsx"/>
    <property type="match status" value="1"/>
</dbReference>
<feature type="domain" description="G-protein coupled receptors family 1 profile" evidence="6">
    <location>
        <begin position="5"/>
        <end position="237"/>
    </location>
</feature>
<dbReference type="InterPro" id="IPR019424">
    <property type="entry name" value="7TM_GPCR_Srsx"/>
</dbReference>
<dbReference type="Gene3D" id="1.20.1070.10">
    <property type="entry name" value="Rhodopsin 7-helix transmembrane proteins"/>
    <property type="match status" value="1"/>
</dbReference>
<name>A0A811KD96_BURXY</name>
<feature type="transmembrane region" description="Helical" evidence="5">
    <location>
        <begin position="69"/>
        <end position="88"/>
    </location>
</feature>
<evidence type="ECO:0000256" key="5">
    <source>
        <dbReference type="SAM" id="Phobius"/>
    </source>
</evidence>
<reference evidence="7" key="1">
    <citation type="submission" date="2020-09" db="EMBL/GenBank/DDBJ databases">
        <authorList>
            <person name="Kikuchi T."/>
        </authorList>
    </citation>
    <scope>NUCLEOTIDE SEQUENCE</scope>
    <source>
        <strain evidence="7">Ka4C1</strain>
    </source>
</reference>
<feature type="transmembrane region" description="Helical" evidence="5">
    <location>
        <begin position="219"/>
        <end position="240"/>
    </location>
</feature>
<sequence length="286" mass="32309">MGRFYNNVNYANEGAWRSLRSSCNILITITAIADVIHHCGHLLWAYLYFNDIQTNLFQCFHIQNLPFSGAHLGCIMLLIIAVDRVFCMTKPIAYQGLNKLCYITTLMLFAFTLPIGLGYYAYNRMLLNQTAPAICMVAGGYDDESLGLVFEVYLGLSIVTLLAYGLIWLIVRMRRYSKSRQLLRSVTVVSLCVVGGWFISMVLMNAMPFMGVTVNTLNSMYAGFALNLSVALNYFIYYAMNREYRCAFIEQIRIMTCGCVDCRSSKIGDSNAQSTRRSVNSHTESL</sequence>
<dbReference type="Proteomes" id="UP000659654">
    <property type="component" value="Unassembled WGS sequence"/>
</dbReference>
<evidence type="ECO:0000256" key="4">
    <source>
        <dbReference type="ARBA" id="ARBA00023136"/>
    </source>
</evidence>
<dbReference type="PANTHER" id="PTHR23360">
    <property type="entry name" value="G-PROTEIN COUPLED RECEPTORS FAMILY 1 PROFILE DOMAIN-CONTAINING PROTEIN-RELATED"/>
    <property type="match status" value="1"/>
</dbReference>